<evidence type="ECO:0000256" key="1">
    <source>
        <dbReference type="ARBA" id="ARBA00009477"/>
    </source>
</evidence>
<dbReference type="EMBL" id="PXNP01000009">
    <property type="protein sequence ID" value="PSF13562.1"/>
    <property type="molecule type" value="Genomic_DNA"/>
</dbReference>
<keyword evidence="4" id="KW-1185">Reference proteome</keyword>
<protein>
    <recommendedName>
        <fullName evidence="5">Efflux RND transporter periplasmic adaptor subunit</fullName>
    </recommendedName>
</protein>
<dbReference type="Gene3D" id="2.40.30.170">
    <property type="match status" value="1"/>
</dbReference>
<evidence type="ECO:0000313" key="3">
    <source>
        <dbReference type="EMBL" id="PSF13562.1"/>
    </source>
</evidence>
<dbReference type="Proteomes" id="UP000239866">
    <property type="component" value="Unassembled WGS sequence"/>
</dbReference>
<keyword evidence="2" id="KW-0175">Coiled coil</keyword>
<dbReference type="Gene3D" id="2.40.50.100">
    <property type="match status" value="1"/>
</dbReference>
<sequence length="354" mass="39074">MLICTLLLLQGCSEEPTQTATENVRAVSINSVADDAYVKSIRFPGVTQTENRSQLSFGVDGTVNYVLFDIGAQLNTGDVMAVLDQEPYRLALESARSEAEKARVTFEEAKTNYERLVRLRENNSVSEQNLDAARSTYENAQSTLRDALAQIRLAERNLSKTAIKAPYDGVISSRSVEPFEEVTANQVAFTFDGMEKFIVDSSIPGDLAEYISNDKELEITVNYRGSYFNATVEHLGERANEGLNFPVRLRLDTSREKRPLPGLVVSVSYRMPDGEGAIFVPHSAVVAEPTDGNPFVYQYNEKTGRVSKAGIRIVNAEEGGYWIKSDLQKGDSYVAAGAAFISEGQKVRPAEEVR</sequence>
<dbReference type="PANTHER" id="PTHR30469">
    <property type="entry name" value="MULTIDRUG RESISTANCE PROTEIN MDTA"/>
    <property type="match status" value="1"/>
</dbReference>
<reference evidence="3 4" key="1">
    <citation type="submission" date="2018-03" db="EMBL/GenBank/DDBJ databases">
        <title>Marinobacter brunus sp. nov., a marine bacterium of Gamma-proteobacteria isolated from the surface seawater of the South China Sea.</title>
        <authorList>
            <person name="Cheng H."/>
            <person name="Wu Y.-H."/>
            <person name="Xamxidin M."/>
            <person name="Xu X.-W."/>
        </authorList>
    </citation>
    <scope>NUCLEOTIDE SEQUENCE [LARGE SCALE GENOMIC DNA]</scope>
    <source>
        <strain evidence="3 4">NH169-3</strain>
    </source>
</reference>
<proteinExistence type="inferred from homology"/>
<dbReference type="Gene3D" id="2.40.420.20">
    <property type="match status" value="1"/>
</dbReference>
<name>A0A2T1KV13_9GAMM</name>
<dbReference type="AlphaFoldDB" id="A0A2T1KV13"/>
<gene>
    <name evidence="3" type="ORF">C7H09_02875</name>
</gene>
<comment type="caution">
    <text evidence="3">The sequence shown here is derived from an EMBL/GenBank/DDBJ whole genome shotgun (WGS) entry which is preliminary data.</text>
</comment>
<evidence type="ECO:0000256" key="2">
    <source>
        <dbReference type="SAM" id="Coils"/>
    </source>
</evidence>
<dbReference type="GO" id="GO:0015562">
    <property type="term" value="F:efflux transmembrane transporter activity"/>
    <property type="evidence" value="ECO:0007669"/>
    <property type="project" value="TreeGrafter"/>
</dbReference>
<dbReference type="Gene3D" id="1.10.287.470">
    <property type="entry name" value="Helix hairpin bin"/>
    <property type="match status" value="1"/>
</dbReference>
<feature type="coiled-coil region" evidence="2">
    <location>
        <begin position="92"/>
        <end position="157"/>
    </location>
</feature>
<evidence type="ECO:0008006" key="5">
    <source>
        <dbReference type="Google" id="ProtNLM"/>
    </source>
</evidence>
<comment type="similarity">
    <text evidence="1">Belongs to the membrane fusion protein (MFP) (TC 8.A.1) family.</text>
</comment>
<accession>A0A2T1KV13</accession>
<evidence type="ECO:0000313" key="4">
    <source>
        <dbReference type="Proteomes" id="UP000239866"/>
    </source>
</evidence>
<dbReference type="SUPFAM" id="SSF111369">
    <property type="entry name" value="HlyD-like secretion proteins"/>
    <property type="match status" value="1"/>
</dbReference>
<dbReference type="GO" id="GO:1990281">
    <property type="term" value="C:efflux pump complex"/>
    <property type="evidence" value="ECO:0007669"/>
    <property type="project" value="TreeGrafter"/>
</dbReference>
<dbReference type="NCBIfam" id="TIGR01730">
    <property type="entry name" value="RND_mfp"/>
    <property type="match status" value="1"/>
</dbReference>
<dbReference type="InterPro" id="IPR006143">
    <property type="entry name" value="RND_pump_MFP"/>
</dbReference>
<organism evidence="3 4">
    <name type="scientific">Marinobacter fuscus</name>
    <dbReference type="NCBI Taxonomy" id="2109942"/>
    <lineage>
        <taxon>Bacteria</taxon>
        <taxon>Pseudomonadati</taxon>
        <taxon>Pseudomonadota</taxon>
        <taxon>Gammaproteobacteria</taxon>
        <taxon>Pseudomonadales</taxon>
        <taxon>Marinobacteraceae</taxon>
        <taxon>Marinobacter</taxon>
    </lineage>
</organism>
<dbReference type="PANTHER" id="PTHR30469:SF20">
    <property type="entry name" value="EFFLUX RND TRANSPORTER PERIPLASMIC ADAPTOR SUBUNIT"/>
    <property type="match status" value="1"/>
</dbReference>